<dbReference type="Proteomes" id="UP001066276">
    <property type="component" value="Chromosome 5"/>
</dbReference>
<evidence type="ECO:0000313" key="1">
    <source>
        <dbReference type="EMBL" id="KAJ1157986.1"/>
    </source>
</evidence>
<accession>A0AAV7RYW8</accession>
<dbReference type="AlphaFoldDB" id="A0AAV7RYW8"/>
<reference evidence="1" key="1">
    <citation type="journal article" date="2022" name="bioRxiv">
        <title>Sequencing and chromosome-scale assembly of the giantPleurodeles waltlgenome.</title>
        <authorList>
            <person name="Brown T."/>
            <person name="Elewa A."/>
            <person name="Iarovenko S."/>
            <person name="Subramanian E."/>
            <person name="Araus A.J."/>
            <person name="Petzold A."/>
            <person name="Susuki M."/>
            <person name="Suzuki K.-i.T."/>
            <person name="Hayashi T."/>
            <person name="Toyoda A."/>
            <person name="Oliveira C."/>
            <person name="Osipova E."/>
            <person name="Leigh N.D."/>
            <person name="Simon A."/>
            <person name="Yun M.H."/>
        </authorList>
    </citation>
    <scope>NUCLEOTIDE SEQUENCE</scope>
    <source>
        <strain evidence="1">20211129_DDA</strain>
        <tissue evidence="1">Liver</tissue>
    </source>
</reference>
<protein>
    <submittedName>
        <fullName evidence="1">Uncharacterized protein</fullName>
    </submittedName>
</protein>
<keyword evidence="2" id="KW-1185">Reference proteome</keyword>
<sequence>MVMRHGRAKFAKEKWWRSVANQQRGKWIETGVEEGIPVSRRSVAPYTQIVVMGRESLRSRFKVAGGRVVEIGEGLVLRKASPRGGHIGYEKLDARANRVKDDRVCR</sequence>
<organism evidence="1 2">
    <name type="scientific">Pleurodeles waltl</name>
    <name type="common">Iberian ribbed newt</name>
    <dbReference type="NCBI Taxonomy" id="8319"/>
    <lineage>
        <taxon>Eukaryota</taxon>
        <taxon>Metazoa</taxon>
        <taxon>Chordata</taxon>
        <taxon>Craniata</taxon>
        <taxon>Vertebrata</taxon>
        <taxon>Euteleostomi</taxon>
        <taxon>Amphibia</taxon>
        <taxon>Batrachia</taxon>
        <taxon>Caudata</taxon>
        <taxon>Salamandroidea</taxon>
        <taxon>Salamandridae</taxon>
        <taxon>Pleurodelinae</taxon>
        <taxon>Pleurodeles</taxon>
    </lineage>
</organism>
<gene>
    <name evidence="1" type="ORF">NDU88_010682</name>
</gene>
<comment type="caution">
    <text evidence="1">The sequence shown here is derived from an EMBL/GenBank/DDBJ whole genome shotgun (WGS) entry which is preliminary data.</text>
</comment>
<dbReference type="EMBL" id="JANPWB010000009">
    <property type="protein sequence ID" value="KAJ1157986.1"/>
    <property type="molecule type" value="Genomic_DNA"/>
</dbReference>
<evidence type="ECO:0000313" key="2">
    <source>
        <dbReference type="Proteomes" id="UP001066276"/>
    </source>
</evidence>
<name>A0AAV7RYW8_PLEWA</name>
<proteinExistence type="predicted"/>